<accession>A0AAD8CAC2</accession>
<evidence type="ECO:0000256" key="6">
    <source>
        <dbReference type="ARBA" id="ARBA00022792"/>
    </source>
</evidence>
<reference evidence="11" key="1">
    <citation type="journal article" date="2023" name="PLoS Negl. Trop. Dis.">
        <title>A genome sequence for Biomphalaria pfeifferi, the major vector snail for the human-infecting parasite Schistosoma mansoni.</title>
        <authorList>
            <person name="Bu L."/>
            <person name="Lu L."/>
            <person name="Laidemitt M.R."/>
            <person name="Zhang S.M."/>
            <person name="Mutuku M."/>
            <person name="Mkoji G."/>
            <person name="Steinauer M."/>
            <person name="Loker E.S."/>
        </authorList>
    </citation>
    <scope>NUCLEOTIDE SEQUENCE</scope>
    <source>
        <strain evidence="11">KasaAsao</strain>
    </source>
</reference>
<keyword evidence="4" id="KW-0138">CF(0)</keyword>
<evidence type="ECO:0000313" key="12">
    <source>
        <dbReference type="Proteomes" id="UP001233172"/>
    </source>
</evidence>
<keyword evidence="8" id="KW-0496">Mitochondrion</keyword>
<dbReference type="SUPFAM" id="SSF111357">
    <property type="entry name" value="Mitochondrial ATP synthase coupling factor 6"/>
    <property type="match status" value="1"/>
</dbReference>
<evidence type="ECO:0000256" key="4">
    <source>
        <dbReference type="ARBA" id="ARBA00022547"/>
    </source>
</evidence>
<dbReference type="PANTHER" id="PTHR12441:SF10">
    <property type="entry name" value="ATP SYNTHASE-COUPLING FACTOR 6, MITOCHONDRIAL"/>
    <property type="match status" value="1"/>
</dbReference>
<evidence type="ECO:0000256" key="1">
    <source>
        <dbReference type="ARBA" id="ARBA00004273"/>
    </source>
</evidence>
<keyword evidence="6" id="KW-0999">Mitochondrion inner membrane</keyword>
<proteinExistence type="inferred from homology"/>
<evidence type="ECO:0000256" key="2">
    <source>
        <dbReference type="ARBA" id="ARBA00007346"/>
    </source>
</evidence>
<organism evidence="11 12">
    <name type="scientific">Biomphalaria pfeifferi</name>
    <name type="common">Bloodfluke planorb</name>
    <name type="synonym">Freshwater snail</name>
    <dbReference type="NCBI Taxonomy" id="112525"/>
    <lineage>
        <taxon>Eukaryota</taxon>
        <taxon>Metazoa</taxon>
        <taxon>Spiralia</taxon>
        <taxon>Lophotrochozoa</taxon>
        <taxon>Mollusca</taxon>
        <taxon>Gastropoda</taxon>
        <taxon>Heterobranchia</taxon>
        <taxon>Euthyneura</taxon>
        <taxon>Panpulmonata</taxon>
        <taxon>Hygrophila</taxon>
        <taxon>Lymnaeoidea</taxon>
        <taxon>Planorbidae</taxon>
        <taxon>Biomphalaria</taxon>
    </lineage>
</organism>
<dbReference type="Pfam" id="PF05511">
    <property type="entry name" value="ATP-synt_F6"/>
    <property type="match status" value="1"/>
</dbReference>
<dbReference type="PANTHER" id="PTHR12441">
    <property type="entry name" value="ATP SYNTHASE COUPLING FACTOR 6, MITOCHONDRIAL"/>
    <property type="match status" value="1"/>
</dbReference>
<dbReference type="InterPro" id="IPR008387">
    <property type="entry name" value="ATP_synth_f6_mt"/>
</dbReference>
<keyword evidence="12" id="KW-1185">Reference proteome</keyword>
<feature type="compositionally biased region" description="Pro residues" evidence="10">
    <location>
        <begin position="13"/>
        <end position="59"/>
    </location>
</feature>
<dbReference type="Gene3D" id="1.10.246.110">
    <property type="entry name" value="Mitochondrial ATP synthase-coupling factor 6"/>
    <property type="match status" value="1"/>
</dbReference>
<dbReference type="EMBL" id="JASAOG010000003">
    <property type="protein sequence ID" value="KAK0069194.1"/>
    <property type="molecule type" value="Genomic_DNA"/>
</dbReference>
<comment type="similarity">
    <text evidence="2">Belongs to the eukaryotic ATPase subunit F6 family.</text>
</comment>
<evidence type="ECO:0000256" key="3">
    <source>
        <dbReference type="ARBA" id="ARBA00022448"/>
    </source>
</evidence>
<gene>
    <name evidence="11" type="ORF">Bpfe_001376</name>
</gene>
<dbReference type="GO" id="GO:0015986">
    <property type="term" value="P:proton motive force-driven ATP synthesis"/>
    <property type="evidence" value="ECO:0007669"/>
    <property type="project" value="InterPro"/>
</dbReference>
<evidence type="ECO:0000256" key="7">
    <source>
        <dbReference type="ARBA" id="ARBA00023065"/>
    </source>
</evidence>
<evidence type="ECO:0000313" key="11">
    <source>
        <dbReference type="EMBL" id="KAK0069194.1"/>
    </source>
</evidence>
<protein>
    <submittedName>
        <fullName evidence="11">ATP synthase-coupling factor 6 mitochondrial</fullName>
    </submittedName>
</protein>
<keyword evidence="9" id="KW-0472">Membrane</keyword>
<sequence length="397" mass="43304">MSQPTYPSAGYYVPPPAAQAPPPAAQAPPPYAQAPPPAAQVPPPYAQAPPPASQAPPPSKSKGGFFSNLKKEAEKASKQLGKELDKAGKSINEAVDQNYQSALLDMFRNGNAVQLVSRITGQSLQIVLSPQGQNVLDARGPLDPPAFNTVWTVVNEGKNQVHLHNYHNYIAVNDGVTYIKHCPPGSVLSLETKFQLSQTQRQFVTLESVKEKNRHVGFLPTGELKPALASTKEIESQLGVRLISTGIPAYEKLEMLRQVLHKVVPFVTVTVQRNFAATAVASQNLDPIQQLFLDKVREYKTKSKGGKLVDATPESEALLSEMLGNLERAYGAKGVDMTQFPTLNFTEPTLVWPGLSPEQQEKIRQQAEAEEEAEAKRLALIKAEEPRSSIIEGYEAE</sequence>
<dbReference type="GO" id="GO:0005743">
    <property type="term" value="C:mitochondrial inner membrane"/>
    <property type="evidence" value="ECO:0007669"/>
    <property type="project" value="UniProtKB-SubCell"/>
</dbReference>
<dbReference type="AlphaFoldDB" id="A0AAD8CAC2"/>
<keyword evidence="7" id="KW-0406">Ion transport</keyword>
<dbReference type="GO" id="GO:0045259">
    <property type="term" value="C:proton-transporting ATP synthase complex"/>
    <property type="evidence" value="ECO:0007669"/>
    <property type="project" value="UniProtKB-KW"/>
</dbReference>
<keyword evidence="5" id="KW-0375">Hydrogen ion transport</keyword>
<dbReference type="GO" id="GO:0015078">
    <property type="term" value="F:proton transmembrane transporter activity"/>
    <property type="evidence" value="ECO:0007669"/>
    <property type="project" value="InterPro"/>
</dbReference>
<evidence type="ECO:0000256" key="5">
    <source>
        <dbReference type="ARBA" id="ARBA00022781"/>
    </source>
</evidence>
<feature type="region of interest" description="Disordered" evidence="10">
    <location>
        <begin position="1"/>
        <end position="66"/>
    </location>
</feature>
<dbReference type="InterPro" id="IPR036204">
    <property type="entry name" value="ATP_synth_f6_sf_mt"/>
</dbReference>
<keyword evidence="3" id="KW-0813">Transport</keyword>
<dbReference type="Proteomes" id="UP001233172">
    <property type="component" value="Unassembled WGS sequence"/>
</dbReference>
<comment type="subcellular location">
    <subcellularLocation>
        <location evidence="1">Mitochondrion inner membrane</location>
    </subcellularLocation>
</comment>
<dbReference type="FunFam" id="1.10.246.110:FF:000001">
    <property type="entry name" value="ATP synthase-coupling factor 6, mitochondrial"/>
    <property type="match status" value="1"/>
</dbReference>
<name>A0AAD8CAC2_BIOPF</name>
<reference evidence="11" key="2">
    <citation type="submission" date="2023-04" db="EMBL/GenBank/DDBJ databases">
        <authorList>
            <person name="Bu L."/>
            <person name="Lu L."/>
            <person name="Laidemitt M.R."/>
            <person name="Zhang S.M."/>
            <person name="Mutuku M."/>
            <person name="Mkoji G."/>
            <person name="Steinauer M."/>
            <person name="Loker E.S."/>
        </authorList>
    </citation>
    <scope>NUCLEOTIDE SEQUENCE</scope>
    <source>
        <strain evidence="11">KasaAsao</strain>
        <tissue evidence="11">Whole Snail</tissue>
    </source>
</reference>
<evidence type="ECO:0000256" key="9">
    <source>
        <dbReference type="ARBA" id="ARBA00023136"/>
    </source>
</evidence>
<evidence type="ECO:0000256" key="8">
    <source>
        <dbReference type="ARBA" id="ARBA00023128"/>
    </source>
</evidence>
<evidence type="ECO:0000256" key="10">
    <source>
        <dbReference type="SAM" id="MobiDB-lite"/>
    </source>
</evidence>
<comment type="caution">
    <text evidence="11">The sequence shown here is derived from an EMBL/GenBank/DDBJ whole genome shotgun (WGS) entry which is preliminary data.</text>
</comment>